<dbReference type="EMBL" id="VOQQ01000001">
    <property type="protein sequence ID" value="TXC62179.1"/>
    <property type="molecule type" value="Genomic_DNA"/>
</dbReference>
<feature type="signal peptide" evidence="8">
    <location>
        <begin position="1"/>
        <end position="20"/>
    </location>
</feature>
<dbReference type="GO" id="GO:0042597">
    <property type="term" value="C:periplasmic space"/>
    <property type="evidence" value="ECO:0007669"/>
    <property type="project" value="InterPro"/>
</dbReference>
<sequence>MRHLILCAFGIVGVIAMANAQSGGPAGVIRDRQANYKQIAAAVRTISQQVRADQPSIEQIRQATAIVADRAPRVSGWFPRGTGPEAGVPTRALPVIWQNPDDFHSKAVDFVVAARALNDAAQRGDIAAVRAGFPRLGAACGACHDTYRAPEQH</sequence>
<dbReference type="InterPro" id="IPR015984">
    <property type="entry name" value="Cyt_c_prime_subgr"/>
</dbReference>
<dbReference type="GO" id="GO:0022900">
    <property type="term" value="P:electron transport chain"/>
    <property type="evidence" value="ECO:0007669"/>
    <property type="project" value="InterPro"/>
</dbReference>
<dbReference type="Proteomes" id="UP000321249">
    <property type="component" value="Unassembled WGS sequence"/>
</dbReference>
<evidence type="ECO:0000313" key="9">
    <source>
        <dbReference type="EMBL" id="TXC62179.1"/>
    </source>
</evidence>
<evidence type="ECO:0000256" key="1">
    <source>
        <dbReference type="ARBA" id="ARBA00022448"/>
    </source>
</evidence>
<feature type="binding site" description="axial binding residue" evidence="6">
    <location>
        <position position="144"/>
    </location>
    <ligand>
        <name>heme c</name>
        <dbReference type="ChEBI" id="CHEBI:61717"/>
    </ligand>
    <ligandPart>
        <name>Fe</name>
        <dbReference type="ChEBI" id="CHEBI:18248"/>
    </ligandPart>
</feature>
<dbReference type="InterPro" id="IPR010980">
    <property type="entry name" value="Cyt_c/b562"/>
</dbReference>
<comment type="PTM">
    <text evidence="7">Binds 1 heme group per subunit.</text>
</comment>
<keyword evidence="10" id="KW-1185">Reference proteome</keyword>
<dbReference type="InterPro" id="IPR012127">
    <property type="entry name" value="Cyt_c_prime"/>
</dbReference>
<dbReference type="GO" id="GO:0009055">
    <property type="term" value="F:electron transfer activity"/>
    <property type="evidence" value="ECO:0007669"/>
    <property type="project" value="InterPro"/>
</dbReference>
<evidence type="ECO:0000256" key="4">
    <source>
        <dbReference type="ARBA" id="ARBA00022982"/>
    </source>
</evidence>
<evidence type="ECO:0000256" key="8">
    <source>
        <dbReference type="SAM" id="SignalP"/>
    </source>
</evidence>
<proteinExistence type="predicted"/>
<evidence type="ECO:0000256" key="6">
    <source>
        <dbReference type="PIRSR" id="PIRSR000027-1"/>
    </source>
</evidence>
<dbReference type="GO" id="GO:0020037">
    <property type="term" value="F:heme binding"/>
    <property type="evidence" value="ECO:0007669"/>
    <property type="project" value="InterPro"/>
</dbReference>
<dbReference type="Gene3D" id="1.20.120.10">
    <property type="entry name" value="Cytochrome c/b562"/>
    <property type="match status" value="1"/>
</dbReference>
<dbReference type="Pfam" id="PF01322">
    <property type="entry name" value="Cytochrom_C_2"/>
    <property type="match status" value="1"/>
</dbReference>
<keyword evidence="2 7" id="KW-0349">Heme</keyword>
<feature type="binding site" description="covalent" evidence="7">
    <location>
        <position position="143"/>
    </location>
    <ligand>
        <name>heme c</name>
        <dbReference type="ChEBI" id="CHEBI:61717"/>
    </ligand>
</feature>
<dbReference type="PIRSF" id="PIRSF000027">
    <property type="entry name" value="Cytc_c_prime"/>
    <property type="match status" value="1"/>
</dbReference>
<organism evidence="9 10">
    <name type="scientific">Allosphingosinicella ginsenosidimutans</name>
    <dbReference type="NCBI Taxonomy" id="1176539"/>
    <lineage>
        <taxon>Bacteria</taxon>
        <taxon>Pseudomonadati</taxon>
        <taxon>Pseudomonadota</taxon>
        <taxon>Alphaproteobacteria</taxon>
        <taxon>Sphingomonadales</taxon>
        <taxon>Sphingomonadaceae</taxon>
        <taxon>Allosphingosinicella</taxon>
    </lineage>
</organism>
<dbReference type="SUPFAM" id="SSF47175">
    <property type="entry name" value="Cytochromes"/>
    <property type="match status" value="1"/>
</dbReference>
<dbReference type="PROSITE" id="PS51009">
    <property type="entry name" value="CYTCII"/>
    <property type="match status" value="1"/>
</dbReference>
<evidence type="ECO:0000256" key="3">
    <source>
        <dbReference type="ARBA" id="ARBA00022723"/>
    </source>
</evidence>
<reference evidence="9 10" key="1">
    <citation type="journal article" date="2015" name="J. Microbiol.">
        <title>Sphingosinicella ginsenosidimutans sp. nov., with ginsenoside converting activity.</title>
        <authorList>
            <person name="Kim J.K."/>
            <person name="Kang M.S."/>
            <person name="Park S.C."/>
            <person name="Kim K.M."/>
            <person name="Choi K."/>
            <person name="Yoon M.H."/>
            <person name="Im W.T."/>
        </authorList>
    </citation>
    <scope>NUCLEOTIDE SEQUENCE [LARGE SCALE GENOMIC DNA]</scope>
    <source>
        <strain evidence="9 10">BS-11</strain>
    </source>
</reference>
<keyword evidence="8" id="KW-0732">Signal</keyword>
<dbReference type="RefSeq" id="WP_147041567.1">
    <property type="nucleotide sequence ID" value="NZ_BAABIR010000001.1"/>
</dbReference>
<dbReference type="OrthoDB" id="7596534at2"/>
<evidence type="ECO:0000256" key="5">
    <source>
        <dbReference type="ARBA" id="ARBA00023004"/>
    </source>
</evidence>
<evidence type="ECO:0000256" key="7">
    <source>
        <dbReference type="PIRSR" id="PIRSR000027-2"/>
    </source>
</evidence>
<dbReference type="InterPro" id="IPR002321">
    <property type="entry name" value="Cyt_c_II"/>
</dbReference>
<evidence type="ECO:0000256" key="2">
    <source>
        <dbReference type="ARBA" id="ARBA00022617"/>
    </source>
</evidence>
<dbReference type="PRINTS" id="PR00608">
    <property type="entry name" value="CYTCHROMECII"/>
</dbReference>
<keyword evidence="1" id="KW-0813">Transport</keyword>
<dbReference type="AlphaFoldDB" id="A0A5C6TPG8"/>
<feature type="binding site" description="covalent" evidence="7">
    <location>
        <position position="140"/>
    </location>
    <ligand>
        <name>heme c</name>
        <dbReference type="ChEBI" id="CHEBI:61717"/>
    </ligand>
</feature>
<name>A0A5C6TPG8_9SPHN</name>
<keyword evidence="4" id="KW-0249">Electron transport</keyword>
<evidence type="ECO:0000313" key="10">
    <source>
        <dbReference type="Proteomes" id="UP000321249"/>
    </source>
</evidence>
<protein>
    <submittedName>
        <fullName evidence="9">Cytochrome c</fullName>
    </submittedName>
</protein>
<keyword evidence="5 6" id="KW-0408">Iron</keyword>
<gene>
    <name evidence="9" type="ORF">FRZ32_00060</name>
</gene>
<feature type="chain" id="PRO_5022888060" evidence="8">
    <location>
        <begin position="21"/>
        <end position="153"/>
    </location>
</feature>
<keyword evidence="3 6" id="KW-0479">Metal-binding</keyword>
<dbReference type="GO" id="GO:0005506">
    <property type="term" value="F:iron ion binding"/>
    <property type="evidence" value="ECO:0007669"/>
    <property type="project" value="InterPro"/>
</dbReference>
<accession>A0A5C6TPG8</accession>
<comment type="caution">
    <text evidence="9">The sequence shown here is derived from an EMBL/GenBank/DDBJ whole genome shotgun (WGS) entry which is preliminary data.</text>
</comment>